<protein>
    <recommendedName>
        <fullName evidence="3">Pentacotripeptide-repeat region of PRORP domain-containing protein</fullName>
    </recommendedName>
</protein>
<evidence type="ECO:0008006" key="3">
    <source>
        <dbReference type="Google" id="ProtNLM"/>
    </source>
</evidence>
<organism evidence="1 2">
    <name type="scientific">Brassica cretica</name>
    <name type="common">Mustard</name>
    <dbReference type="NCBI Taxonomy" id="69181"/>
    <lineage>
        <taxon>Eukaryota</taxon>
        <taxon>Viridiplantae</taxon>
        <taxon>Streptophyta</taxon>
        <taxon>Embryophyta</taxon>
        <taxon>Tracheophyta</taxon>
        <taxon>Spermatophyta</taxon>
        <taxon>Magnoliopsida</taxon>
        <taxon>eudicotyledons</taxon>
        <taxon>Gunneridae</taxon>
        <taxon>Pentapetalae</taxon>
        <taxon>rosids</taxon>
        <taxon>malvids</taxon>
        <taxon>Brassicales</taxon>
        <taxon>Brassicaceae</taxon>
        <taxon>Brassiceae</taxon>
        <taxon>Brassica</taxon>
    </lineage>
</organism>
<reference evidence="1 2" key="1">
    <citation type="journal article" date="2020" name="BMC Genomics">
        <title>Intraspecific diversification of the crop wild relative Brassica cretica Lam. using demographic model selection.</title>
        <authorList>
            <person name="Kioukis A."/>
            <person name="Michalopoulou V.A."/>
            <person name="Briers L."/>
            <person name="Pirintsos S."/>
            <person name="Studholme D.J."/>
            <person name="Pavlidis P."/>
            <person name="Sarris P.F."/>
        </authorList>
    </citation>
    <scope>NUCLEOTIDE SEQUENCE [LARGE SCALE GENOMIC DNA]</scope>
    <source>
        <strain evidence="2">cv. PFS-1207/04</strain>
    </source>
</reference>
<gene>
    <name evidence="1" type="ORF">DY000_02062699</name>
</gene>
<sequence length="53" mass="5860">MEDAFKVLEEMKLEGTGPNARTYVIMVICLALKQAIPDEGRKYKVADSAVKMG</sequence>
<name>A0ABQ7APL3_BRACR</name>
<keyword evidence="2" id="KW-1185">Reference proteome</keyword>
<dbReference type="EMBL" id="QGKV02001556">
    <property type="protein sequence ID" value="KAF3516102.1"/>
    <property type="molecule type" value="Genomic_DNA"/>
</dbReference>
<accession>A0ABQ7APL3</accession>
<evidence type="ECO:0000313" key="2">
    <source>
        <dbReference type="Proteomes" id="UP000266723"/>
    </source>
</evidence>
<evidence type="ECO:0000313" key="1">
    <source>
        <dbReference type="EMBL" id="KAF3516102.1"/>
    </source>
</evidence>
<proteinExistence type="predicted"/>
<comment type="caution">
    <text evidence="1">The sequence shown here is derived from an EMBL/GenBank/DDBJ whole genome shotgun (WGS) entry which is preliminary data.</text>
</comment>
<dbReference type="Proteomes" id="UP000266723">
    <property type="component" value="Unassembled WGS sequence"/>
</dbReference>